<feature type="transmembrane region" description="Helical" evidence="1">
    <location>
        <begin position="16"/>
        <end position="36"/>
    </location>
</feature>
<proteinExistence type="predicted"/>
<dbReference type="SUPFAM" id="SSF53474">
    <property type="entry name" value="alpha/beta-Hydrolases"/>
    <property type="match status" value="1"/>
</dbReference>
<keyword evidence="4" id="KW-1185">Reference proteome</keyword>
<dbReference type="Proteomes" id="UP000076761">
    <property type="component" value="Unassembled WGS sequence"/>
</dbReference>
<dbReference type="STRING" id="1314782.A0A165NQI3"/>
<protein>
    <submittedName>
        <fullName evidence="3">Alpha/beta-hydrolase</fullName>
    </submittedName>
</protein>
<feature type="domain" description="AB hydrolase-1" evidence="2">
    <location>
        <begin position="118"/>
        <end position="326"/>
    </location>
</feature>
<reference evidence="3 4" key="1">
    <citation type="journal article" date="2016" name="Mol. Biol. Evol.">
        <title>Comparative Genomics of Early-Diverging Mushroom-Forming Fungi Provides Insights into the Origins of Lignocellulose Decay Capabilities.</title>
        <authorList>
            <person name="Nagy L.G."/>
            <person name="Riley R."/>
            <person name="Tritt A."/>
            <person name="Adam C."/>
            <person name="Daum C."/>
            <person name="Floudas D."/>
            <person name="Sun H."/>
            <person name="Yadav J.S."/>
            <person name="Pangilinan J."/>
            <person name="Larsson K.H."/>
            <person name="Matsuura K."/>
            <person name="Barry K."/>
            <person name="Labutti K."/>
            <person name="Kuo R."/>
            <person name="Ohm R.A."/>
            <person name="Bhattacharya S.S."/>
            <person name="Shirouzu T."/>
            <person name="Yoshinaga Y."/>
            <person name="Martin F.M."/>
            <person name="Grigoriev I.V."/>
            <person name="Hibbett D.S."/>
        </authorList>
    </citation>
    <scope>NUCLEOTIDE SEQUENCE [LARGE SCALE GENOMIC DNA]</scope>
    <source>
        <strain evidence="3 4">HHB14362 ss-1</strain>
    </source>
</reference>
<gene>
    <name evidence="3" type="ORF">NEOLEDRAFT_1141258</name>
</gene>
<keyword evidence="3" id="KW-0378">Hydrolase</keyword>
<dbReference type="Pfam" id="PF12697">
    <property type="entry name" value="Abhydrolase_6"/>
    <property type="match status" value="1"/>
</dbReference>
<dbReference type="GO" id="GO:0052651">
    <property type="term" value="P:monoacylglycerol catabolic process"/>
    <property type="evidence" value="ECO:0007669"/>
    <property type="project" value="TreeGrafter"/>
</dbReference>
<evidence type="ECO:0000313" key="4">
    <source>
        <dbReference type="Proteomes" id="UP000076761"/>
    </source>
</evidence>
<evidence type="ECO:0000256" key="1">
    <source>
        <dbReference type="SAM" id="Phobius"/>
    </source>
</evidence>
<dbReference type="InterPro" id="IPR000073">
    <property type="entry name" value="AB_hydrolase_1"/>
</dbReference>
<keyword evidence="1" id="KW-0472">Membrane</keyword>
<evidence type="ECO:0000313" key="3">
    <source>
        <dbReference type="EMBL" id="KZT19963.1"/>
    </source>
</evidence>
<dbReference type="GO" id="GO:0006660">
    <property type="term" value="P:phosphatidylserine catabolic process"/>
    <property type="evidence" value="ECO:0007669"/>
    <property type="project" value="TreeGrafter"/>
</dbReference>
<dbReference type="PANTHER" id="PTHR12277:SF194">
    <property type="entry name" value="FI04476P"/>
    <property type="match status" value="1"/>
</dbReference>
<sequence length="397" mass="44050">MPPYSNYGVLFRAQKVFLYMGFVYAALLVLLASPFFQLHAVYLHSVKWPLFAKFDVPEKYGLAPGKALNLKLITSDNETIGAWFVLSDSYYHSLVPPVDPVSLSTEHVRSSLQSHPTILFLHGNAATRAVQFRVHHYSTLSSRLNANVLAIDYRGFGDSTGKPSEAGLVRDTRAAWDWLRERGASGKDVLVVGHSLGTGVATRFVKELEAEGEKPRGMVLLAPFQSISKLLDTYHILGFFPLMKPLRNIPGVANIVLSFLAHHFDTSSIISDIKSPILLAHAENDWDIPYTHSEILFTSILDPLLPPLPELPKSAPEISQLSKDDWSEYVSVQSMRKALREQIVAETVIPNLGTVQELSRGNGDGKVVFVKSFWGGHDRIGLMEGVQDVIGRTFVML</sequence>
<dbReference type="GO" id="GO:0005789">
    <property type="term" value="C:endoplasmic reticulum membrane"/>
    <property type="evidence" value="ECO:0007669"/>
    <property type="project" value="TreeGrafter"/>
</dbReference>
<dbReference type="InParanoid" id="A0A165NQI3"/>
<name>A0A165NQI3_9AGAM</name>
<dbReference type="OrthoDB" id="446723at2759"/>
<dbReference type="PANTHER" id="PTHR12277">
    <property type="entry name" value="ALPHA/BETA HYDROLASE DOMAIN-CONTAINING PROTEIN"/>
    <property type="match status" value="1"/>
</dbReference>
<dbReference type="GO" id="GO:0047372">
    <property type="term" value="F:monoacylglycerol lipase activity"/>
    <property type="evidence" value="ECO:0007669"/>
    <property type="project" value="TreeGrafter"/>
</dbReference>
<dbReference type="Gene3D" id="3.40.50.1820">
    <property type="entry name" value="alpha/beta hydrolase"/>
    <property type="match status" value="1"/>
</dbReference>
<keyword evidence="1" id="KW-0812">Transmembrane</keyword>
<keyword evidence="1" id="KW-1133">Transmembrane helix</keyword>
<accession>A0A165NQI3</accession>
<organism evidence="3 4">
    <name type="scientific">Neolentinus lepideus HHB14362 ss-1</name>
    <dbReference type="NCBI Taxonomy" id="1314782"/>
    <lineage>
        <taxon>Eukaryota</taxon>
        <taxon>Fungi</taxon>
        <taxon>Dikarya</taxon>
        <taxon>Basidiomycota</taxon>
        <taxon>Agaricomycotina</taxon>
        <taxon>Agaricomycetes</taxon>
        <taxon>Gloeophyllales</taxon>
        <taxon>Gloeophyllaceae</taxon>
        <taxon>Neolentinus</taxon>
    </lineage>
</organism>
<dbReference type="EMBL" id="KV425628">
    <property type="protein sequence ID" value="KZT19963.1"/>
    <property type="molecule type" value="Genomic_DNA"/>
</dbReference>
<dbReference type="GO" id="GO:0004622">
    <property type="term" value="F:phosphatidylcholine lysophospholipase activity"/>
    <property type="evidence" value="ECO:0007669"/>
    <property type="project" value="TreeGrafter"/>
</dbReference>
<evidence type="ECO:0000259" key="2">
    <source>
        <dbReference type="Pfam" id="PF12697"/>
    </source>
</evidence>
<dbReference type="InterPro" id="IPR029058">
    <property type="entry name" value="AB_hydrolase_fold"/>
</dbReference>
<dbReference type="AlphaFoldDB" id="A0A165NQI3"/>